<evidence type="ECO:0000256" key="2">
    <source>
        <dbReference type="SAM" id="SignalP"/>
    </source>
</evidence>
<proteinExistence type="predicted"/>
<evidence type="ECO:0000313" key="4">
    <source>
        <dbReference type="Proteomes" id="UP000027361"/>
    </source>
</evidence>
<dbReference type="InParanoid" id="A0A066VQD3"/>
<feature type="compositionally biased region" description="Low complexity" evidence="1">
    <location>
        <begin position="67"/>
        <end position="76"/>
    </location>
</feature>
<dbReference type="GeneID" id="25265007"/>
<dbReference type="HOGENOM" id="CLU_1723599_0_0_1"/>
<dbReference type="AlphaFoldDB" id="A0A066VQD3"/>
<organism evidence="3 4">
    <name type="scientific">Tilletiaria anomala (strain ATCC 24038 / CBS 436.72 / UBC 951)</name>
    <dbReference type="NCBI Taxonomy" id="1037660"/>
    <lineage>
        <taxon>Eukaryota</taxon>
        <taxon>Fungi</taxon>
        <taxon>Dikarya</taxon>
        <taxon>Basidiomycota</taxon>
        <taxon>Ustilaginomycotina</taxon>
        <taxon>Exobasidiomycetes</taxon>
        <taxon>Georgefischeriales</taxon>
        <taxon>Tilletiariaceae</taxon>
        <taxon>Tilletiaria</taxon>
    </lineage>
</organism>
<dbReference type="RefSeq" id="XP_013241500.1">
    <property type="nucleotide sequence ID" value="XM_013386046.1"/>
</dbReference>
<name>A0A066VQD3_TILAU</name>
<keyword evidence="4" id="KW-1185">Reference proteome</keyword>
<dbReference type="EMBL" id="JMSN01000087">
    <property type="protein sequence ID" value="KDN40785.1"/>
    <property type="molecule type" value="Genomic_DNA"/>
</dbReference>
<feature type="compositionally biased region" description="Polar residues" evidence="1">
    <location>
        <begin position="33"/>
        <end position="64"/>
    </location>
</feature>
<evidence type="ECO:0000313" key="3">
    <source>
        <dbReference type="EMBL" id="KDN40785.1"/>
    </source>
</evidence>
<feature type="chain" id="PRO_5001628399" evidence="2">
    <location>
        <begin position="19"/>
        <end position="152"/>
    </location>
</feature>
<evidence type="ECO:0000256" key="1">
    <source>
        <dbReference type="SAM" id="MobiDB-lite"/>
    </source>
</evidence>
<feature type="signal peptide" evidence="2">
    <location>
        <begin position="1"/>
        <end position="18"/>
    </location>
</feature>
<feature type="region of interest" description="Disordered" evidence="1">
    <location>
        <begin position="31"/>
        <end position="80"/>
    </location>
</feature>
<dbReference type="Proteomes" id="UP000027361">
    <property type="component" value="Unassembled WGS sequence"/>
</dbReference>
<comment type="caution">
    <text evidence="3">The sequence shown here is derived from an EMBL/GenBank/DDBJ whole genome shotgun (WGS) entry which is preliminary data.</text>
</comment>
<gene>
    <name evidence="3" type="ORF">K437DRAFT_258531</name>
</gene>
<protein>
    <submittedName>
        <fullName evidence="3">Uncharacterized protein</fullName>
    </submittedName>
</protein>
<reference evidence="3 4" key="1">
    <citation type="submission" date="2014-05" db="EMBL/GenBank/DDBJ databases">
        <title>Draft genome sequence of a rare smut relative, Tilletiaria anomala UBC 951.</title>
        <authorList>
            <consortium name="DOE Joint Genome Institute"/>
            <person name="Toome M."/>
            <person name="Kuo A."/>
            <person name="Henrissat B."/>
            <person name="Lipzen A."/>
            <person name="Tritt A."/>
            <person name="Yoshinaga Y."/>
            <person name="Zane M."/>
            <person name="Barry K."/>
            <person name="Grigoriev I.V."/>
            <person name="Spatafora J.W."/>
            <person name="Aimea M.C."/>
        </authorList>
    </citation>
    <scope>NUCLEOTIDE SEQUENCE [LARGE SCALE GENOMIC DNA]</scope>
    <source>
        <strain evidence="3 4">UBC 951</strain>
    </source>
</reference>
<sequence length="152" mass="15273">MKGSLLTLVVLSAALVAAAPQAVPTLPRVSAPTFASSTSSWHRPQSSQRVSDHSNQGSNSNTDRAANGSGNQNNNGPEYVMVPAGTTTEWGQIAAAAPTSASNMTGGMAINGTNFTPYAVLPVSKSNGALGTVGQQSILAGSFALAGAVFLL</sequence>
<keyword evidence="2" id="KW-0732">Signal</keyword>
<accession>A0A066VQD3</accession>